<dbReference type="EMBL" id="CP159218">
    <property type="protein sequence ID" value="XCG65395.1"/>
    <property type="molecule type" value="Genomic_DNA"/>
</dbReference>
<accession>A0AAU8DVA6</accession>
<protein>
    <submittedName>
        <fullName evidence="3">Universal stress protein</fullName>
    </submittedName>
</protein>
<dbReference type="CDD" id="cd00293">
    <property type="entry name" value="USP-like"/>
    <property type="match status" value="1"/>
</dbReference>
<gene>
    <name evidence="3" type="ORF">ABLG96_08990</name>
</gene>
<evidence type="ECO:0000256" key="1">
    <source>
        <dbReference type="SAM" id="MobiDB-lite"/>
    </source>
</evidence>
<dbReference type="Pfam" id="PF00582">
    <property type="entry name" value="Usp"/>
    <property type="match status" value="1"/>
</dbReference>
<organism evidence="3">
    <name type="scientific">Nakamurella sp. A5-74</name>
    <dbReference type="NCBI Taxonomy" id="3158264"/>
    <lineage>
        <taxon>Bacteria</taxon>
        <taxon>Bacillati</taxon>
        <taxon>Actinomycetota</taxon>
        <taxon>Actinomycetes</taxon>
        <taxon>Nakamurellales</taxon>
        <taxon>Nakamurellaceae</taxon>
        <taxon>Nakamurella</taxon>
    </lineage>
</organism>
<dbReference type="SUPFAM" id="SSF52402">
    <property type="entry name" value="Adenine nucleotide alpha hydrolases-like"/>
    <property type="match status" value="1"/>
</dbReference>
<dbReference type="InterPro" id="IPR006016">
    <property type="entry name" value="UspA"/>
</dbReference>
<dbReference type="InterPro" id="IPR014729">
    <property type="entry name" value="Rossmann-like_a/b/a_fold"/>
</dbReference>
<name>A0AAU8DVA6_9ACTN</name>
<reference evidence="3" key="1">
    <citation type="submission" date="2024-05" db="EMBL/GenBank/DDBJ databases">
        <authorList>
            <person name="Cai S.Y."/>
            <person name="Jin L.M."/>
            <person name="Li H.R."/>
        </authorList>
    </citation>
    <scope>NUCLEOTIDE SEQUENCE</scope>
    <source>
        <strain evidence="3">A5-74</strain>
    </source>
</reference>
<dbReference type="AlphaFoldDB" id="A0AAU8DVA6"/>
<evidence type="ECO:0000259" key="2">
    <source>
        <dbReference type="Pfam" id="PF00582"/>
    </source>
</evidence>
<evidence type="ECO:0000313" key="3">
    <source>
        <dbReference type="EMBL" id="XCG65395.1"/>
    </source>
</evidence>
<proteinExistence type="predicted"/>
<feature type="domain" description="UspA" evidence="2">
    <location>
        <begin position="39"/>
        <end position="182"/>
    </location>
</feature>
<dbReference type="Gene3D" id="3.40.50.620">
    <property type="entry name" value="HUPs"/>
    <property type="match status" value="1"/>
</dbReference>
<dbReference type="RefSeq" id="WP_353651000.1">
    <property type="nucleotide sequence ID" value="NZ_CP159218.1"/>
</dbReference>
<sequence>MSKSTGSDATAGGEQPPPFPEGLRTSAGLPVPPDLASGPVIVGVDEATTCGRPLRAAVFLSLALERPLLLVHVRRRSLPVIEGYLPVPEETVLGEQIQDELERELVKALQASHDLSGVRWELMTTLGDAGSELARIARERDAACVVVGKRHTGFAELLHRIASGSVSRAMVSAGQWPVLVVP</sequence>
<feature type="region of interest" description="Disordered" evidence="1">
    <location>
        <begin position="1"/>
        <end position="30"/>
    </location>
</feature>